<dbReference type="EMBL" id="BQNB010018693">
    <property type="protein sequence ID" value="GJT77227.1"/>
    <property type="molecule type" value="Genomic_DNA"/>
</dbReference>
<sequence length="106" mass="12200">MERPWQSELNAVHRGKENTYTFLKDGHKFTLFPYSDEVQATTTKVKTNQIMLCSKRNKEKNICATTIPSDQVLCPIKNSWSSSFQEGENDGGPKLEKRNKGSFWKN</sequence>
<name>A0ABQ5GQQ9_9ASTR</name>
<proteinExistence type="predicted"/>
<protein>
    <submittedName>
        <fullName evidence="2">Uncharacterized protein</fullName>
    </submittedName>
</protein>
<dbReference type="Proteomes" id="UP001151760">
    <property type="component" value="Unassembled WGS sequence"/>
</dbReference>
<evidence type="ECO:0000313" key="2">
    <source>
        <dbReference type="EMBL" id="GJT77227.1"/>
    </source>
</evidence>
<reference evidence="2" key="1">
    <citation type="journal article" date="2022" name="Int. J. Mol. Sci.">
        <title>Draft Genome of Tanacetum Coccineum: Genomic Comparison of Closely Related Tanacetum-Family Plants.</title>
        <authorList>
            <person name="Yamashiro T."/>
            <person name="Shiraishi A."/>
            <person name="Nakayama K."/>
            <person name="Satake H."/>
        </authorList>
    </citation>
    <scope>NUCLEOTIDE SEQUENCE</scope>
</reference>
<gene>
    <name evidence="2" type="ORF">Tco_1043952</name>
</gene>
<keyword evidence="3" id="KW-1185">Reference proteome</keyword>
<organism evidence="2 3">
    <name type="scientific">Tanacetum coccineum</name>
    <dbReference type="NCBI Taxonomy" id="301880"/>
    <lineage>
        <taxon>Eukaryota</taxon>
        <taxon>Viridiplantae</taxon>
        <taxon>Streptophyta</taxon>
        <taxon>Embryophyta</taxon>
        <taxon>Tracheophyta</taxon>
        <taxon>Spermatophyta</taxon>
        <taxon>Magnoliopsida</taxon>
        <taxon>eudicotyledons</taxon>
        <taxon>Gunneridae</taxon>
        <taxon>Pentapetalae</taxon>
        <taxon>asterids</taxon>
        <taxon>campanulids</taxon>
        <taxon>Asterales</taxon>
        <taxon>Asteraceae</taxon>
        <taxon>Asteroideae</taxon>
        <taxon>Anthemideae</taxon>
        <taxon>Anthemidinae</taxon>
        <taxon>Tanacetum</taxon>
    </lineage>
</organism>
<reference evidence="2" key="2">
    <citation type="submission" date="2022-01" db="EMBL/GenBank/DDBJ databases">
        <authorList>
            <person name="Yamashiro T."/>
            <person name="Shiraishi A."/>
            <person name="Satake H."/>
            <person name="Nakayama K."/>
        </authorList>
    </citation>
    <scope>NUCLEOTIDE SEQUENCE</scope>
</reference>
<evidence type="ECO:0000256" key="1">
    <source>
        <dbReference type="SAM" id="MobiDB-lite"/>
    </source>
</evidence>
<comment type="caution">
    <text evidence="2">The sequence shown here is derived from an EMBL/GenBank/DDBJ whole genome shotgun (WGS) entry which is preliminary data.</text>
</comment>
<accession>A0ABQ5GQQ9</accession>
<evidence type="ECO:0000313" key="3">
    <source>
        <dbReference type="Proteomes" id="UP001151760"/>
    </source>
</evidence>
<feature type="region of interest" description="Disordered" evidence="1">
    <location>
        <begin position="83"/>
        <end position="106"/>
    </location>
</feature>